<dbReference type="OrthoDB" id="3913028at2759"/>
<keyword evidence="3" id="KW-1185">Reference proteome</keyword>
<accession>A0A6G1L9B0</accession>
<gene>
    <name evidence="2" type="ORF">EJ03DRAFT_327368</name>
</gene>
<name>A0A6G1L9B0_9PEZI</name>
<feature type="compositionally biased region" description="Low complexity" evidence="1">
    <location>
        <begin position="24"/>
        <end position="33"/>
    </location>
</feature>
<evidence type="ECO:0000313" key="3">
    <source>
        <dbReference type="Proteomes" id="UP000799436"/>
    </source>
</evidence>
<feature type="compositionally biased region" description="Low complexity" evidence="1">
    <location>
        <begin position="1"/>
        <end position="13"/>
    </location>
</feature>
<organism evidence="2 3">
    <name type="scientific">Teratosphaeria nubilosa</name>
    <dbReference type="NCBI Taxonomy" id="161662"/>
    <lineage>
        <taxon>Eukaryota</taxon>
        <taxon>Fungi</taxon>
        <taxon>Dikarya</taxon>
        <taxon>Ascomycota</taxon>
        <taxon>Pezizomycotina</taxon>
        <taxon>Dothideomycetes</taxon>
        <taxon>Dothideomycetidae</taxon>
        <taxon>Mycosphaerellales</taxon>
        <taxon>Teratosphaeriaceae</taxon>
        <taxon>Teratosphaeria</taxon>
    </lineage>
</organism>
<evidence type="ECO:0000313" key="2">
    <source>
        <dbReference type="EMBL" id="KAF2769521.1"/>
    </source>
</evidence>
<feature type="compositionally biased region" description="Basic and acidic residues" evidence="1">
    <location>
        <begin position="169"/>
        <end position="183"/>
    </location>
</feature>
<evidence type="ECO:0000256" key="1">
    <source>
        <dbReference type="SAM" id="MobiDB-lite"/>
    </source>
</evidence>
<feature type="region of interest" description="Disordered" evidence="1">
    <location>
        <begin position="143"/>
        <end position="183"/>
    </location>
</feature>
<dbReference type="AlphaFoldDB" id="A0A6G1L9B0"/>
<dbReference type="EMBL" id="ML995833">
    <property type="protein sequence ID" value="KAF2769521.1"/>
    <property type="molecule type" value="Genomic_DNA"/>
</dbReference>
<feature type="region of interest" description="Disordered" evidence="1">
    <location>
        <begin position="1"/>
        <end position="34"/>
    </location>
</feature>
<protein>
    <submittedName>
        <fullName evidence="2">Uncharacterized protein</fullName>
    </submittedName>
</protein>
<dbReference type="Proteomes" id="UP000799436">
    <property type="component" value="Unassembled WGS sequence"/>
</dbReference>
<reference evidence="2" key="1">
    <citation type="journal article" date="2020" name="Stud. Mycol.">
        <title>101 Dothideomycetes genomes: a test case for predicting lifestyles and emergence of pathogens.</title>
        <authorList>
            <person name="Haridas S."/>
            <person name="Albert R."/>
            <person name="Binder M."/>
            <person name="Bloem J."/>
            <person name="Labutti K."/>
            <person name="Salamov A."/>
            <person name="Andreopoulos B."/>
            <person name="Baker S."/>
            <person name="Barry K."/>
            <person name="Bills G."/>
            <person name="Bluhm B."/>
            <person name="Cannon C."/>
            <person name="Castanera R."/>
            <person name="Culley D."/>
            <person name="Daum C."/>
            <person name="Ezra D."/>
            <person name="Gonzalez J."/>
            <person name="Henrissat B."/>
            <person name="Kuo A."/>
            <person name="Liang C."/>
            <person name="Lipzen A."/>
            <person name="Lutzoni F."/>
            <person name="Magnuson J."/>
            <person name="Mondo S."/>
            <person name="Nolan M."/>
            <person name="Ohm R."/>
            <person name="Pangilinan J."/>
            <person name="Park H.-J."/>
            <person name="Ramirez L."/>
            <person name="Alfaro M."/>
            <person name="Sun H."/>
            <person name="Tritt A."/>
            <person name="Yoshinaga Y."/>
            <person name="Zwiers L.-H."/>
            <person name="Turgeon B."/>
            <person name="Goodwin S."/>
            <person name="Spatafora J."/>
            <person name="Crous P."/>
            <person name="Grigoriev I."/>
        </authorList>
    </citation>
    <scope>NUCLEOTIDE SEQUENCE</scope>
    <source>
        <strain evidence="2">CBS 116005</strain>
    </source>
</reference>
<proteinExistence type="predicted"/>
<sequence>MSATTTTTVTTPTLRHDRTGLTDSTTTSTTSSSADKYQLDEFDNRPILLYKYRGQLRTSSQKDLCAWLDKDERLRCTRKRIPRGTSYVDVRRHDLYLPDEKDTYSHLPNYESSLASIKVPFLAYLSNLIFGSYEELYIVSPESSPASSLADVESRRSSPTSTWGENSEEDARTGAKQESTGRN</sequence>